<evidence type="ECO:0000256" key="3">
    <source>
        <dbReference type="ARBA" id="ARBA00022448"/>
    </source>
</evidence>
<sequence>MEEGKLVKPNVLNKPVQDAPDLIRSKQKKQESRARGEYELRTIMKKITTIAETRGSHWLFLSLASSSFVLQHLIFKEPAGRQLPGSADVFPGGKNGFNVETVEYKNISFTVWDVGGQDKIRPLWRHYFQNTQGLIFVVDSNDRERVGEAREELSRMLNEDELRDAILLVFANKQLTVLYRVKFPAYDYVAIIERQS</sequence>
<comment type="caution">
    <text evidence="12">The sequence shown here is derived from an EMBL/GenBank/DDBJ whole genome shotgun (WGS) entry which is preliminary data.</text>
</comment>
<dbReference type="Pfam" id="PF00025">
    <property type="entry name" value="Arf"/>
    <property type="match status" value="1"/>
</dbReference>
<evidence type="ECO:0000256" key="6">
    <source>
        <dbReference type="ARBA" id="ARBA00022892"/>
    </source>
</evidence>
<keyword evidence="6" id="KW-0931">ER-Golgi transport</keyword>
<evidence type="ECO:0000256" key="1">
    <source>
        <dbReference type="ARBA" id="ARBA00004555"/>
    </source>
</evidence>
<protein>
    <submittedName>
        <fullName evidence="12">Uncharacterized protein</fullName>
    </submittedName>
</protein>
<dbReference type="GO" id="GO:0005794">
    <property type="term" value="C:Golgi apparatus"/>
    <property type="evidence" value="ECO:0007669"/>
    <property type="project" value="UniProtKB-SubCell"/>
</dbReference>
<name>A0A3M6U169_POCDA</name>
<feature type="binding site" evidence="11">
    <location>
        <position position="116"/>
    </location>
    <ligand>
        <name>GTP</name>
        <dbReference type="ChEBI" id="CHEBI:37565"/>
    </ligand>
</feature>
<dbReference type="GO" id="GO:0005525">
    <property type="term" value="F:GTP binding"/>
    <property type="evidence" value="ECO:0007669"/>
    <property type="project" value="UniProtKB-KW"/>
</dbReference>
<dbReference type="InterPro" id="IPR027417">
    <property type="entry name" value="P-loop_NTPase"/>
</dbReference>
<evidence type="ECO:0000256" key="10">
    <source>
        <dbReference type="ARBA" id="ARBA00023288"/>
    </source>
</evidence>
<evidence type="ECO:0000256" key="4">
    <source>
        <dbReference type="ARBA" id="ARBA00022707"/>
    </source>
</evidence>
<evidence type="ECO:0000256" key="9">
    <source>
        <dbReference type="ARBA" id="ARBA00023134"/>
    </source>
</evidence>
<keyword evidence="9 11" id="KW-0342">GTP-binding</keyword>
<dbReference type="PROSITE" id="PS51417">
    <property type="entry name" value="ARF"/>
    <property type="match status" value="1"/>
</dbReference>
<gene>
    <name evidence="12" type="ORF">pdam_00012601</name>
</gene>
<dbReference type="STRING" id="46731.A0A3M6U169"/>
<evidence type="ECO:0000256" key="11">
    <source>
        <dbReference type="PIRSR" id="PIRSR606689-1"/>
    </source>
</evidence>
<dbReference type="OrthoDB" id="2011769at2759"/>
<dbReference type="Proteomes" id="UP000275408">
    <property type="component" value="Unassembled WGS sequence"/>
</dbReference>
<dbReference type="SMART" id="SM00177">
    <property type="entry name" value="ARF"/>
    <property type="match status" value="1"/>
</dbReference>
<keyword evidence="7" id="KW-0653">Protein transport</keyword>
<evidence type="ECO:0000256" key="2">
    <source>
        <dbReference type="ARBA" id="ARBA00010290"/>
    </source>
</evidence>
<dbReference type="InterPro" id="IPR024156">
    <property type="entry name" value="Small_GTPase_ARF"/>
</dbReference>
<keyword evidence="3" id="KW-0813">Transport</keyword>
<reference evidence="12 13" key="1">
    <citation type="journal article" date="2018" name="Sci. Rep.">
        <title>Comparative analysis of the Pocillopora damicornis genome highlights role of immune system in coral evolution.</title>
        <authorList>
            <person name="Cunning R."/>
            <person name="Bay R.A."/>
            <person name="Gillette P."/>
            <person name="Baker A.C."/>
            <person name="Traylor-Knowles N."/>
        </authorList>
    </citation>
    <scope>NUCLEOTIDE SEQUENCE [LARGE SCALE GENOMIC DNA]</scope>
    <source>
        <strain evidence="12">RSMAS</strain>
        <tissue evidence="12">Whole animal</tissue>
    </source>
</reference>
<evidence type="ECO:0000313" key="13">
    <source>
        <dbReference type="Proteomes" id="UP000275408"/>
    </source>
</evidence>
<dbReference type="SUPFAM" id="SSF52540">
    <property type="entry name" value="P-loop containing nucleoside triphosphate hydrolases"/>
    <property type="match status" value="1"/>
</dbReference>
<evidence type="ECO:0000256" key="7">
    <source>
        <dbReference type="ARBA" id="ARBA00022927"/>
    </source>
</evidence>
<dbReference type="Gene3D" id="3.40.50.300">
    <property type="entry name" value="P-loop containing nucleotide triphosphate hydrolases"/>
    <property type="match status" value="1"/>
</dbReference>
<keyword evidence="5 11" id="KW-0547">Nucleotide-binding</keyword>
<evidence type="ECO:0000256" key="8">
    <source>
        <dbReference type="ARBA" id="ARBA00023034"/>
    </source>
</evidence>
<proteinExistence type="inferred from homology"/>
<comment type="similarity">
    <text evidence="2">Belongs to the small GTPase superfamily. Arf family.</text>
</comment>
<dbReference type="PANTHER" id="PTHR11711">
    <property type="entry name" value="ADP RIBOSYLATION FACTOR-RELATED"/>
    <property type="match status" value="1"/>
</dbReference>
<keyword evidence="10" id="KW-0449">Lipoprotein</keyword>
<keyword evidence="13" id="KW-1185">Reference proteome</keyword>
<accession>A0A3M6U169</accession>
<organism evidence="12 13">
    <name type="scientific">Pocillopora damicornis</name>
    <name type="common">Cauliflower coral</name>
    <name type="synonym">Millepora damicornis</name>
    <dbReference type="NCBI Taxonomy" id="46731"/>
    <lineage>
        <taxon>Eukaryota</taxon>
        <taxon>Metazoa</taxon>
        <taxon>Cnidaria</taxon>
        <taxon>Anthozoa</taxon>
        <taxon>Hexacorallia</taxon>
        <taxon>Scleractinia</taxon>
        <taxon>Astrocoeniina</taxon>
        <taxon>Pocilloporidae</taxon>
        <taxon>Pocillopora</taxon>
    </lineage>
</organism>
<dbReference type="FunFam" id="3.40.50.300:FF:003500">
    <property type="entry name" value="ADP-ribosylation factor 1"/>
    <property type="match status" value="1"/>
</dbReference>
<keyword evidence="4" id="KW-0519">Myristate</keyword>
<evidence type="ECO:0000313" key="12">
    <source>
        <dbReference type="EMBL" id="RMX47357.1"/>
    </source>
</evidence>
<dbReference type="AlphaFoldDB" id="A0A3M6U169"/>
<dbReference type="EMBL" id="RCHS01002437">
    <property type="protein sequence ID" value="RMX47357.1"/>
    <property type="molecule type" value="Genomic_DNA"/>
</dbReference>
<dbReference type="InterPro" id="IPR006689">
    <property type="entry name" value="Small_GTPase_ARF/SAR"/>
</dbReference>
<comment type="subcellular location">
    <subcellularLocation>
        <location evidence="1">Golgi apparatus</location>
    </subcellularLocation>
</comment>
<keyword evidence="8" id="KW-0333">Golgi apparatus</keyword>
<dbReference type="GO" id="GO:0016192">
    <property type="term" value="P:vesicle-mediated transport"/>
    <property type="evidence" value="ECO:0007669"/>
    <property type="project" value="UniProtKB-KW"/>
</dbReference>
<evidence type="ECO:0000256" key="5">
    <source>
        <dbReference type="ARBA" id="ARBA00022741"/>
    </source>
</evidence>
<dbReference type="GO" id="GO:0015031">
    <property type="term" value="P:protein transport"/>
    <property type="evidence" value="ECO:0007669"/>
    <property type="project" value="UniProtKB-KW"/>
</dbReference>
<dbReference type="GO" id="GO:0003924">
    <property type="term" value="F:GTPase activity"/>
    <property type="evidence" value="ECO:0007669"/>
    <property type="project" value="InterPro"/>
</dbReference>